<proteinExistence type="predicted"/>
<keyword evidence="4" id="KW-0540">Nuclease</keyword>
<dbReference type="InterPro" id="IPR013520">
    <property type="entry name" value="Ribonucl_H"/>
</dbReference>
<accession>A0A380JP58</accession>
<dbReference type="InterPro" id="IPR036397">
    <property type="entry name" value="RNaseH_sf"/>
</dbReference>
<dbReference type="NCBIfam" id="TIGR00573">
    <property type="entry name" value="dnaq"/>
    <property type="match status" value="1"/>
</dbReference>
<dbReference type="AlphaFoldDB" id="A0A380JP58"/>
<evidence type="ECO:0000256" key="2">
    <source>
        <dbReference type="ARBA" id="ARBA00022695"/>
    </source>
</evidence>
<dbReference type="Pfam" id="PF00533">
    <property type="entry name" value="BRCT"/>
    <property type="match status" value="1"/>
</dbReference>
<keyword evidence="5 10" id="KW-0269">Exonuclease</keyword>
<evidence type="ECO:0000256" key="8">
    <source>
        <dbReference type="SAM" id="Phobius"/>
    </source>
</evidence>
<dbReference type="PROSITE" id="PS50172">
    <property type="entry name" value="BRCT"/>
    <property type="match status" value="1"/>
</dbReference>
<keyword evidence="8" id="KW-0472">Membrane</keyword>
<dbReference type="Gene3D" id="3.40.50.10190">
    <property type="entry name" value="BRCT domain"/>
    <property type="match status" value="1"/>
</dbReference>
<dbReference type="PANTHER" id="PTHR30231">
    <property type="entry name" value="DNA POLYMERASE III SUBUNIT EPSILON"/>
    <property type="match status" value="1"/>
</dbReference>
<dbReference type="InterPro" id="IPR012337">
    <property type="entry name" value="RNaseH-like_sf"/>
</dbReference>
<gene>
    <name evidence="10" type="primary">polC_1</name>
    <name evidence="10" type="ORF">NCTC12092_00144</name>
</gene>
<name>A0A380JP58_9STRE</name>
<evidence type="ECO:0000313" key="11">
    <source>
        <dbReference type="Proteomes" id="UP000254461"/>
    </source>
</evidence>
<keyword evidence="5 10" id="KW-0378">Hydrolase</keyword>
<evidence type="ECO:0000256" key="5">
    <source>
        <dbReference type="ARBA" id="ARBA00022839"/>
    </source>
</evidence>
<keyword evidence="6" id="KW-0239">DNA-directed DNA polymerase</keyword>
<sequence>MSYSYVALDVETANSFRGSICSIGLVKFQDGEVIDSFYSLINPEEEFDEFNIFIHGIMPDDVIGSPTFPEIRQKIVDFIGTDIVVAHFAQFDMGALKDAYQKYHLEFDNIEYICSYRLAKAALPGQLNYKLKRLAKNLNLELNHHNALSDAQACGFILEHILSTNSFSELDTFLKEFRYDKTGLLGQRSFKRRKDARYKENLIYKPTEEEKAAMNPDHYFSGLYFCFTGKLERMTRKEANKAVALVGGIPEKGVTQRTNILVIGEQDWRVVGTDGLSSKMKKAQSLLEKGQDIEIMTENDFIKFLEPSYDDDEYKQDDCSIPLQYEDYNCVHNQEQKSLEIKNLDNYNSKIEEVEKTEIQRARVGCLLILILTCLFIYFLFR</sequence>
<dbReference type="RefSeq" id="WP_234991589.1">
    <property type="nucleotide sequence ID" value="NZ_UHFF01000002.1"/>
</dbReference>
<evidence type="ECO:0000256" key="7">
    <source>
        <dbReference type="ARBA" id="ARBA00070925"/>
    </source>
</evidence>
<dbReference type="FunFam" id="3.30.420.10:FF:000045">
    <property type="entry name" value="3'-5' exonuclease DinG"/>
    <property type="match status" value="1"/>
</dbReference>
<reference evidence="10 11" key="1">
    <citation type="submission" date="2018-06" db="EMBL/GenBank/DDBJ databases">
        <authorList>
            <consortium name="Pathogen Informatics"/>
            <person name="Doyle S."/>
        </authorList>
    </citation>
    <scope>NUCLEOTIDE SEQUENCE [LARGE SCALE GENOMIC DNA]</scope>
    <source>
        <strain evidence="10 11">NCTC12092</strain>
    </source>
</reference>
<keyword evidence="8" id="KW-0812">Transmembrane</keyword>
<dbReference type="InterPro" id="IPR001357">
    <property type="entry name" value="BRCT_dom"/>
</dbReference>
<evidence type="ECO:0000256" key="3">
    <source>
        <dbReference type="ARBA" id="ARBA00022705"/>
    </source>
</evidence>
<organism evidence="10 11">
    <name type="scientific">Streptococcus equi subsp. equi</name>
    <dbReference type="NCBI Taxonomy" id="148942"/>
    <lineage>
        <taxon>Bacteria</taxon>
        <taxon>Bacillati</taxon>
        <taxon>Bacillota</taxon>
        <taxon>Bacilli</taxon>
        <taxon>Lactobacillales</taxon>
        <taxon>Streptococcaceae</taxon>
        <taxon>Streptococcus</taxon>
    </lineage>
</organism>
<feature type="transmembrane region" description="Helical" evidence="8">
    <location>
        <begin position="362"/>
        <end position="381"/>
    </location>
</feature>
<evidence type="ECO:0000256" key="1">
    <source>
        <dbReference type="ARBA" id="ARBA00022679"/>
    </source>
</evidence>
<dbReference type="GO" id="GO:0005829">
    <property type="term" value="C:cytosol"/>
    <property type="evidence" value="ECO:0007669"/>
    <property type="project" value="TreeGrafter"/>
</dbReference>
<evidence type="ECO:0000259" key="9">
    <source>
        <dbReference type="PROSITE" id="PS50172"/>
    </source>
</evidence>
<dbReference type="GO" id="GO:0008408">
    <property type="term" value="F:3'-5' exonuclease activity"/>
    <property type="evidence" value="ECO:0007669"/>
    <property type="project" value="TreeGrafter"/>
</dbReference>
<dbReference type="EMBL" id="UHFF01000002">
    <property type="protein sequence ID" value="SUN44585.1"/>
    <property type="molecule type" value="Genomic_DNA"/>
</dbReference>
<dbReference type="GO" id="GO:0006260">
    <property type="term" value="P:DNA replication"/>
    <property type="evidence" value="ECO:0007669"/>
    <property type="project" value="UniProtKB-KW"/>
</dbReference>
<dbReference type="GO" id="GO:0003887">
    <property type="term" value="F:DNA-directed DNA polymerase activity"/>
    <property type="evidence" value="ECO:0007669"/>
    <property type="project" value="UniProtKB-KW"/>
</dbReference>
<keyword evidence="1 10" id="KW-0808">Transferase</keyword>
<feature type="domain" description="BRCT" evidence="9">
    <location>
        <begin position="215"/>
        <end position="299"/>
    </location>
</feature>
<protein>
    <recommendedName>
        <fullName evidence="7">DNA polymerase III polC-type</fullName>
    </recommendedName>
</protein>
<dbReference type="GO" id="GO:0003677">
    <property type="term" value="F:DNA binding"/>
    <property type="evidence" value="ECO:0007669"/>
    <property type="project" value="InterPro"/>
</dbReference>
<dbReference type="InterPro" id="IPR006054">
    <property type="entry name" value="DnaQ"/>
</dbReference>
<dbReference type="Pfam" id="PF00929">
    <property type="entry name" value="RNase_T"/>
    <property type="match status" value="1"/>
</dbReference>
<evidence type="ECO:0000313" key="10">
    <source>
        <dbReference type="EMBL" id="SUN44585.1"/>
    </source>
</evidence>
<keyword evidence="3" id="KW-0235">DNA replication</keyword>
<dbReference type="SMART" id="SM00479">
    <property type="entry name" value="EXOIII"/>
    <property type="match status" value="1"/>
</dbReference>
<evidence type="ECO:0000256" key="6">
    <source>
        <dbReference type="ARBA" id="ARBA00022932"/>
    </source>
</evidence>
<keyword evidence="8" id="KW-1133">Transmembrane helix</keyword>
<evidence type="ECO:0000256" key="4">
    <source>
        <dbReference type="ARBA" id="ARBA00022722"/>
    </source>
</evidence>
<dbReference type="CDD" id="cd06130">
    <property type="entry name" value="DNA_pol_III_epsilon_like"/>
    <property type="match status" value="1"/>
</dbReference>
<dbReference type="CDD" id="cd17748">
    <property type="entry name" value="BRCT_DNA_ligase_like"/>
    <property type="match status" value="1"/>
</dbReference>
<dbReference type="InterPro" id="IPR036420">
    <property type="entry name" value="BRCT_dom_sf"/>
</dbReference>
<dbReference type="SUPFAM" id="SSF53098">
    <property type="entry name" value="Ribonuclease H-like"/>
    <property type="match status" value="1"/>
</dbReference>
<dbReference type="SUPFAM" id="SSF52113">
    <property type="entry name" value="BRCT domain"/>
    <property type="match status" value="1"/>
</dbReference>
<keyword evidence="2 10" id="KW-0548">Nucleotidyltransferase</keyword>
<dbReference type="PANTHER" id="PTHR30231:SF42">
    <property type="entry name" value="EXONUCLEASE"/>
    <property type="match status" value="1"/>
</dbReference>
<dbReference type="Gene3D" id="3.30.420.10">
    <property type="entry name" value="Ribonuclease H-like superfamily/Ribonuclease H"/>
    <property type="match status" value="1"/>
</dbReference>
<dbReference type="Proteomes" id="UP000254461">
    <property type="component" value="Unassembled WGS sequence"/>
</dbReference>